<dbReference type="OrthoDB" id="10264738at2759"/>
<keyword evidence="2" id="KW-0479">Metal-binding</keyword>
<organism evidence="8 9">
    <name type="scientific">Sporidiobolus salmonicolor</name>
    <name type="common">Yeast-like fungus</name>
    <name type="synonym">Sporobolomyces salmonicolor</name>
    <dbReference type="NCBI Taxonomy" id="5005"/>
    <lineage>
        <taxon>Eukaryota</taxon>
        <taxon>Fungi</taxon>
        <taxon>Dikarya</taxon>
        <taxon>Basidiomycota</taxon>
        <taxon>Pucciniomycotina</taxon>
        <taxon>Microbotryomycetes</taxon>
        <taxon>Sporidiobolales</taxon>
        <taxon>Sporidiobolaceae</taxon>
        <taxon>Sporobolomyces</taxon>
    </lineage>
</organism>
<dbReference type="PROSITE" id="PS01032">
    <property type="entry name" value="PPM_1"/>
    <property type="match status" value="1"/>
</dbReference>
<reference evidence="9" key="1">
    <citation type="submission" date="2015-02" db="EMBL/GenBank/DDBJ databases">
        <authorList>
            <person name="Gon?alves P."/>
        </authorList>
    </citation>
    <scope>NUCLEOTIDE SEQUENCE [LARGE SCALE GENOMIC DNA]</scope>
</reference>
<evidence type="ECO:0000256" key="4">
    <source>
        <dbReference type="ARBA" id="ARBA00022912"/>
    </source>
</evidence>
<dbReference type="InterPro" id="IPR036457">
    <property type="entry name" value="PPM-type-like_dom_sf"/>
</dbReference>
<feature type="region of interest" description="Disordered" evidence="6">
    <location>
        <begin position="1"/>
        <end position="39"/>
    </location>
</feature>
<dbReference type="CDD" id="cd00143">
    <property type="entry name" value="PP2Cc"/>
    <property type="match status" value="1"/>
</dbReference>
<dbReference type="InterPro" id="IPR001932">
    <property type="entry name" value="PPM-type_phosphatase-like_dom"/>
</dbReference>
<feature type="compositionally biased region" description="Basic and acidic residues" evidence="6">
    <location>
        <begin position="172"/>
        <end position="185"/>
    </location>
</feature>
<dbReference type="EMBL" id="CENE01000043">
    <property type="protein sequence ID" value="CEQ43008.1"/>
    <property type="molecule type" value="Genomic_DNA"/>
</dbReference>
<dbReference type="PANTHER" id="PTHR13832">
    <property type="entry name" value="PROTEIN PHOSPHATASE 2C"/>
    <property type="match status" value="1"/>
</dbReference>
<dbReference type="PANTHER" id="PTHR13832:SF837">
    <property type="entry name" value="PROTEIN PHOSPHATASE 2C-LIKE DOMAIN-CONTAINING PROTEIN 1"/>
    <property type="match status" value="1"/>
</dbReference>
<evidence type="ECO:0000256" key="6">
    <source>
        <dbReference type="SAM" id="MobiDB-lite"/>
    </source>
</evidence>
<feature type="compositionally biased region" description="Basic and acidic residues" evidence="6">
    <location>
        <begin position="205"/>
        <end position="215"/>
    </location>
</feature>
<dbReference type="InterPro" id="IPR000222">
    <property type="entry name" value="PP2C_BS"/>
</dbReference>
<evidence type="ECO:0000256" key="2">
    <source>
        <dbReference type="ARBA" id="ARBA00022723"/>
    </source>
</evidence>
<dbReference type="GO" id="GO:0046872">
    <property type="term" value="F:metal ion binding"/>
    <property type="evidence" value="ECO:0007669"/>
    <property type="project" value="UniProtKB-KW"/>
</dbReference>
<sequence length="410" mass="43454">MTAGEPDAQTREETQADGIETFGRVNQHPSDTEGDGVGVGSGFKVGVSVDRNKKCRRTMEDAHSFIYDFGGIRGQGFFSVFDGHAGKHAAEWCGEHFHEHLLTTLLHSPSAPVPDLLNSTFHTVDAKLSELSASQNQHSGCTAVVAFLRLEDNQGRAVGEASGVGRGAVRITENDRSPQGDKEVSTAEGPKEEEEQSAAANDASRASDVKSRIRDLLSGSSRSTDLTDEPKGAGVTGTGGRGGVATPNVEITGPAEVKQAAKRTLYVGNVGDARAVLARGGRPVRLSYDHKGSDAKEVKRITDAGGFVLNNRVNGVLAVTRALGDSSMKEFVVGAPYTTETTLGPEDDFLIVACDGLWDVCTDQEAVDLIKGCTDPQEASQKLLDHALSNFSTDNLSVLVVSLQPQPRKP</sequence>
<keyword evidence="9" id="KW-1185">Reference proteome</keyword>
<evidence type="ECO:0000256" key="1">
    <source>
        <dbReference type="ARBA" id="ARBA00006702"/>
    </source>
</evidence>
<dbReference type="SUPFAM" id="SSF81606">
    <property type="entry name" value="PP2C-like"/>
    <property type="match status" value="2"/>
</dbReference>
<evidence type="ECO:0000313" key="8">
    <source>
        <dbReference type="EMBL" id="CEQ43008.1"/>
    </source>
</evidence>
<evidence type="ECO:0000256" key="3">
    <source>
        <dbReference type="ARBA" id="ARBA00022801"/>
    </source>
</evidence>
<evidence type="ECO:0000313" key="9">
    <source>
        <dbReference type="Proteomes" id="UP000243876"/>
    </source>
</evidence>
<dbReference type="Proteomes" id="UP000243876">
    <property type="component" value="Unassembled WGS sequence"/>
</dbReference>
<dbReference type="PROSITE" id="PS51746">
    <property type="entry name" value="PPM_2"/>
    <property type="match status" value="1"/>
</dbReference>
<dbReference type="GO" id="GO:0004722">
    <property type="term" value="F:protein serine/threonine phosphatase activity"/>
    <property type="evidence" value="ECO:0007669"/>
    <property type="project" value="InterPro"/>
</dbReference>
<accession>A0A0D6ET38</accession>
<keyword evidence="3 5" id="KW-0378">Hydrolase</keyword>
<gene>
    <name evidence="8" type="primary">SPOSA6832_04878</name>
</gene>
<evidence type="ECO:0000259" key="7">
    <source>
        <dbReference type="PROSITE" id="PS51746"/>
    </source>
</evidence>
<keyword evidence="4 5" id="KW-0904">Protein phosphatase</keyword>
<dbReference type="Gene3D" id="3.60.40.10">
    <property type="entry name" value="PPM-type phosphatase domain"/>
    <property type="match status" value="1"/>
</dbReference>
<dbReference type="SMART" id="SM00332">
    <property type="entry name" value="PP2Cc"/>
    <property type="match status" value="1"/>
</dbReference>
<name>A0A0D6ET38_SPOSA</name>
<dbReference type="AlphaFoldDB" id="A0A0D6ET38"/>
<feature type="compositionally biased region" description="Gly residues" evidence="6">
    <location>
        <begin position="234"/>
        <end position="243"/>
    </location>
</feature>
<feature type="domain" description="PPM-type phosphatase" evidence="7">
    <location>
        <begin position="44"/>
        <end position="403"/>
    </location>
</feature>
<proteinExistence type="inferred from homology"/>
<evidence type="ECO:0000256" key="5">
    <source>
        <dbReference type="RuleBase" id="RU003465"/>
    </source>
</evidence>
<feature type="region of interest" description="Disordered" evidence="6">
    <location>
        <begin position="159"/>
        <end position="251"/>
    </location>
</feature>
<dbReference type="Pfam" id="PF00481">
    <property type="entry name" value="PP2C"/>
    <property type="match status" value="2"/>
</dbReference>
<protein>
    <submittedName>
        <fullName evidence="8">SPOSA6832_04878-mRNA-1:cds</fullName>
    </submittedName>
</protein>
<comment type="similarity">
    <text evidence="1 5">Belongs to the PP2C family.</text>
</comment>
<dbReference type="InterPro" id="IPR015655">
    <property type="entry name" value="PP2C"/>
</dbReference>